<feature type="domain" description="Cyclic nucleotide-binding" evidence="6">
    <location>
        <begin position="35"/>
        <end position="118"/>
    </location>
</feature>
<dbReference type="CDD" id="cd00038">
    <property type="entry name" value="CAP_ED"/>
    <property type="match status" value="1"/>
</dbReference>
<dbReference type="SUPFAM" id="SSF46785">
    <property type="entry name" value="Winged helix' DNA-binding domain"/>
    <property type="match status" value="1"/>
</dbReference>
<dbReference type="GO" id="GO:0005829">
    <property type="term" value="C:cytosol"/>
    <property type="evidence" value="ECO:0007669"/>
    <property type="project" value="TreeGrafter"/>
</dbReference>
<dbReference type="Gene3D" id="2.60.120.10">
    <property type="entry name" value="Jelly Rolls"/>
    <property type="match status" value="1"/>
</dbReference>
<organism evidence="8">
    <name type="scientific">Macrococcus psychrotolerans</name>
    <dbReference type="NCBI Taxonomy" id="3039389"/>
    <lineage>
        <taxon>Bacteria</taxon>
        <taxon>Bacillati</taxon>
        <taxon>Bacillota</taxon>
        <taxon>Bacilli</taxon>
        <taxon>Bacillales</taxon>
        <taxon>Staphylococcaceae</taxon>
        <taxon>Macrococcus</taxon>
    </lineage>
</organism>
<dbReference type="InterPro" id="IPR012318">
    <property type="entry name" value="HTH_CRP"/>
</dbReference>
<dbReference type="SUPFAM" id="SSF51206">
    <property type="entry name" value="cAMP-binding domain-like"/>
    <property type="match status" value="1"/>
</dbReference>
<dbReference type="RefSeq" id="WP_420496428.1">
    <property type="nucleotide sequence ID" value="NZ_CP124585.1"/>
</dbReference>
<evidence type="ECO:0000256" key="4">
    <source>
        <dbReference type="ARBA" id="ARBA00023159"/>
    </source>
</evidence>
<dbReference type="PROSITE" id="PS51063">
    <property type="entry name" value="HTH_CRP_2"/>
    <property type="match status" value="1"/>
</dbReference>
<sequence length="241" mass="27690">MKKIRKKVNTMVQSAFHEATSIVNYIMEEGKIETFDANQYIFQAEDPIDSIYIIKSGNVVIHRVLEDGKEFNLKLLGRRNLFGVNTLFCGNKKHALFAKAKTKTTVYKMDLATFETAILNDEVLNYEWLLFIQNENEKQEYKLRDLYTLGKKGAIYSTLIRLTNTYGVETDVGIKLNIDLTNNELANFGGTTREGVNRIISELKQNGIIETNNKKITIKDLDYLKNEINCENCPLNICRIE</sequence>
<accession>A0AAU6RI54</accession>
<dbReference type="PROSITE" id="PS50042">
    <property type="entry name" value="CNMP_BINDING_3"/>
    <property type="match status" value="1"/>
</dbReference>
<dbReference type="GO" id="GO:0003677">
    <property type="term" value="F:DNA binding"/>
    <property type="evidence" value="ECO:0007669"/>
    <property type="project" value="UniProtKB-KW"/>
</dbReference>
<keyword evidence="4" id="KW-0010">Activator</keyword>
<dbReference type="SMART" id="SM00100">
    <property type="entry name" value="cNMP"/>
    <property type="match status" value="1"/>
</dbReference>
<feature type="domain" description="HTH crp-type" evidence="7">
    <location>
        <begin position="149"/>
        <end position="222"/>
    </location>
</feature>
<dbReference type="PANTHER" id="PTHR24567">
    <property type="entry name" value="CRP FAMILY TRANSCRIPTIONAL REGULATORY PROTEIN"/>
    <property type="match status" value="1"/>
</dbReference>
<dbReference type="InterPro" id="IPR036390">
    <property type="entry name" value="WH_DNA-bd_sf"/>
</dbReference>
<name>A0AAU6RI54_9STAP</name>
<keyword evidence="2" id="KW-0805">Transcription regulation</keyword>
<dbReference type="GO" id="GO:0003700">
    <property type="term" value="F:DNA-binding transcription factor activity"/>
    <property type="evidence" value="ECO:0007669"/>
    <property type="project" value="TreeGrafter"/>
</dbReference>
<dbReference type="PRINTS" id="PR00034">
    <property type="entry name" value="HTHCRP"/>
</dbReference>
<evidence type="ECO:0000256" key="5">
    <source>
        <dbReference type="ARBA" id="ARBA00023163"/>
    </source>
</evidence>
<dbReference type="Pfam" id="PF13545">
    <property type="entry name" value="HTH_Crp_2"/>
    <property type="match status" value="1"/>
</dbReference>
<reference evidence="8" key="1">
    <citation type="submission" date="2023-04" db="EMBL/GenBank/DDBJ databases">
        <title>Macrococci isolated from food, foodproducing animals, and human clinical materials.</title>
        <authorList>
            <person name="Maslanova I."/>
            <person name="Svec P."/>
            <person name="Sedlacek I."/>
            <person name="Novakova D."/>
            <person name="Keller J.E."/>
            <person name="Schwendener S."/>
            <person name="Finstrlova A."/>
            <person name="Botka T."/>
            <person name="Kovarovic V."/>
            <person name="Petras P."/>
            <person name="Perreten V."/>
            <person name="Pantucek R."/>
        </authorList>
    </citation>
    <scope>NUCLEOTIDE SEQUENCE</scope>
    <source>
        <strain evidence="8">NRL/St 13/116</strain>
    </source>
</reference>
<dbReference type="InterPro" id="IPR000595">
    <property type="entry name" value="cNMP-bd_dom"/>
</dbReference>
<keyword evidence="5" id="KW-0804">Transcription</keyword>
<dbReference type="InterPro" id="IPR036388">
    <property type="entry name" value="WH-like_DNA-bd_sf"/>
</dbReference>
<evidence type="ECO:0000313" key="8">
    <source>
        <dbReference type="EMBL" id="WZE69410.1"/>
    </source>
</evidence>
<evidence type="ECO:0000259" key="7">
    <source>
        <dbReference type="PROSITE" id="PS51063"/>
    </source>
</evidence>
<evidence type="ECO:0000256" key="2">
    <source>
        <dbReference type="ARBA" id="ARBA00023015"/>
    </source>
</evidence>
<dbReference type="Pfam" id="PF00027">
    <property type="entry name" value="cNMP_binding"/>
    <property type="match status" value="1"/>
</dbReference>
<keyword evidence="3" id="KW-0238">DNA-binding</keyword>
<dbReference type="InterPro" id="IPR050397">
    <property type="entry name" value="Env_Response_Regulators"/>
</dbReference>
<dbReference type="AlphaFoldDB" id="A0AAU6RI54"/>
<dbReference type="InterPro" id="IPR014710">
    <property type="entry name" value="RmlC-like_jellyroll"/>
</dbReference>
<proteinExistence type="predicted"/>
<evidence type="ECO:0000259" key="6">
    <source>
        <dbReference type="PROSITE" id="PS50042"/>
    </source>
</evidence>
<dbReference type="Gene3D" id="1.10.10.10">
    <property type="entry name" value="Winged helix-like DNA-binding domain superfamily/Winged helix DNA-binding domain"/>
    <property type="match status" value="1"/>
</dbReference>
<dbReference type="InterPro" id="IPR018490">
    <property type="entry name" value="cNMP-bd_dom_sf"/>
</dbReference>
<gene>
    <name evidence="8" type="ORF">QA540_03195</name>
</gene>
<protein>
    <recommendedName>
        <fullName evidence="1">HTH-type transcriptional regulator ArcR</fullName>
    </recommendedName>
</protein>
<dbReference type="SMART" id="SM00419">
    <property type="entry name" value="HTH_CRP"/>
    <property type="match status" value="1"/>
</dbReference>
<evidence type="ECO:0000256" key="3">
    <source>
        <dbReference type="ARBA" id="ARBA00023125"/>
    </source>
</evidence>
<dbReference type="EMBL" id="CP124585">
    <property type="protein sequence ID" value="WZE69410.1"/>
    <property type="molecule type" value="Genomic_DNA"/>
</dbReference>
<dbReference type="PANTHER" id="PTHR24567:SF74">
    <property type="entry name" value="HTH-TYPE TRANSCRIPTIONAL REGULATOR ARCR"/>
    <property type="match status" value="1"/>
</dbReference>
<evidence type="ECO:0000256" key="1">
    <source>
        <dbReference type="ARBA" id="ARBA00020091"/>
    </source>
</evidence>